<feature type="transmembrane region" description="Helical" evidence="13">
    <location>
        <begin position="21"/>
        <end position="41"/>
    </location>
</feature>
<evidence type="ECO:0000256" key="10">
    <source>
        <dbReference type="ARBA" id="ARBA00022989"/>
    </source>
</evidence>
<dbReference type="PANTHER" id="PTHR30070">
    <property type="entry name" value="HEME EXPORTER PROTEIN B"/>
    <property type="match status" value="1"/>
</dbReference>
<evidence type="ECO:0000256" key="13">
    <source>
        <dbReference type="SAM" id="Phobius"/>
    </source>
</evidence>
<evidence type="ECO:0000256" key="4">
    <source>
        <dbReference type="ARBA" id="ARBA00016452"/>
    </source>
</evidence>
<sequence>MMRAFFALLGRDLKLAMRRRFDLLQPLYFALLVCLLTTLAIGPEPALLGRLAAAVTWIAVLLALLLALDGLFRPDAEDGSLELMLTAPAPLPVLVFAKVLAFWLVVMLPLIVCAPLFASMLHLPGTQWLPLLLTLLLATPCLAWLGAICAALTVQARRGGALLALLLLPLTVPVLIAAIGTVDAALQGLPMRSPLLLLGAGAIAACSIGPFACAVALRLGLR</sequence>
<feature type="transmembrane region" description="Helical" evidence="13">
    <location>
        <begin position="47"/>
        <end position="72"/>
    </location>
</feature>
<name>A0A4S3L0R4_9GAMM</name>
<dbReference type="PRINTS" id="PR01414">
    <property type="entry name" value="CCMBBIOGNSIS"/>
</dbReference>
<feature type="transmembrane region" description="Helical" evidence="13">
    <location>
        <begin position="161"/>
        <end position="182"/>
    </location>
</feature>
<dbReference type="EMBL" id="SMAF01000005">
    <property type="protein sequence ID" value="TCS99646.1"/>
    <property type="molecule type" value="Genomic_DNA"/>
</dbReference>
<dbReference type="PANTHER" id="PTHR30070:SF1">
    <property type="entry name" value="CYTOCHROME C BIOGENESIS B-RELATED"/>
    <property type="match status" value="1"/>
</dbReference>
<keyword evidence="6 12" id="KW-1003">Cell membrane</keyword>
<accession>A0A4S3L0R4</accession>
<comment type="similarity">
    <text evidence="3 12">Belongs to the CcmB/CycW/HelB family.</text>
</comment>
<evidence type="ECO:0000313" key="14">
    <source>
        <dbReference type="EMBL" id="TCS99646.1"/>
    </source>
</evidence>
<comment type="subcellular location">
    <subcellularLocation>
        <location evidence="2">Cell inner membrane</location>
        <topology evidence="2">Multi-pass membrane protein</topology>
    </subcellularLocation>
</comment>
<dbReference type="GO" id="GO:1903607">
    <property type="term" value="P:cytochrome c biosynthetic process"/>
    <property type="evidence" value="ECO:0007669"/>
    <property type="project" value="TreeGrafter"/>
</dbReference>
<evidence type="ECO:0000256" key="12">
    <source>
        <dbReference type="PIRNR" id="PIRNR002764"/>
    </source>
</evidence>
<keyword evidence="5 12" id="KW-0813">Transport</keyword>
<evidence type="ECO:0000256" key="1">
    <source>
        <dbReference type="ARBA" id="ARBA00002442"/>
    </source>
</evidence>
<organism evidence="14 15">
    <name type="scientific">Pseudofulvimonas gallinarii</name>
    <dbReference type="NCBI Taxonomy" id="634155"/>
    <lineage>
        <taxon>Bacteria</taxon>
        <taxon>Pseudomonadati</taxon>
        <taxon>Pseudomonadota</taxon>
        <taxon>Gammaproteobacteria</taxon>
        <taxon>Lysobacterales</taxon>
        <taxon>Rhodanobacteraceae</taxon>
        <taxon>Pseudofulvimonas</taxon>
    </lineage>
</organism>
<comment type="caution">
    <text evidence="14">The sequence shown here is derived from an EMBL/GenBank/DDBJ whole genome shotgun (WGS) entry which is preliminary data.</text>
</comment>
<evidence type="ECO:0000256" key="3">
    <source>
        <dbReference type="ARBA" id="ARBA00010544"/>
    </source>
</evidence>
<feature type="transmembrane region" description="Helical" evidence="13">
    <location>
        <begin position="93"/>
        <end position="117"/>
    </location>
</feature>
<gene>
    <name evidence="14" type="ORF">EDC25_10579</name>
</gene>
<dbReference type="AlphaFoldDB" id="A0A4S3L0R4"/>
<feature type="transmembrane region" description="Helical" evidence="13">
    <location>
        <begin position="129"/>
        <end position="154"/>
    </location>
</feature>
<keyword evidence="9 12" id="KW-0201">Cytochrome c-type biogenesis</keyword>
<evidence type="ECO:0000256" key="6">
    <source>
        <dbReference type="ARBA" id="ARBA00022475"/>
    </source>
</evidence>
<keyword evidence="11 12" id="KW-0472">Membrane</keyword>
<proteinExistence type="inferred from homology"/>
<comment type="function">
    <text evidence="1 12">Required for the export of heme to the periplasm for the biogenesis of c-type cytochromes.</text>
</comment>
<dbReference type="OrthoDB" id="9799895at2"/>
<dbReference type="InterPro" id="IPR003544">
    <property type="entry name" value="Cyt_c_biogenesis_CcmB"/>
</dbReference>
<dbReference type="RefSeq" id="WP_123520912.1">
    <property type="nucleotide sequence ID" value="NZ_JBHLWF010000028.1"/>
</dbReference>
<evidence type="ECO:0000256" key="9">
    <source>
        <dbReference type="ARBA" id="ARBA00022748"/>
    </source>
</evidence>
<keyword evidence="10 13" id="KW-1133">Transmembrane helix</keyword>
<evidence type="ECO:0000313" key="15">
    <source>
        <dbReference type="Proteomes" id="UP000294599"/>
    </source>
</evidence>
<evidence type="ECO:0000256" key="2">
    <source>
        <dbReference type="ARBA" id="ARBA00004429"/>
    </source>
</evidence>
<dbReference type="Pfam" id="PF03379">
    <property type="entry name" value="CcmB"/>
    <property type="match status" value="1"/>
</dbReference>
<keyword evidence="7 12" id="KW-0997">Cell inner membrane</keyword>
<evidence type="ECO:0000256" key="11">
    <source>
        <dbReference type="ARBA" id="ARBA00023136"/>
    </source>
</evidence>
<feature type="transmembrane region" description="Helical" evidence="13">
    <location>
        <begin position="194"/>
        <end position="217"/>
    </location>
</feature>
<evidence type="ECO:0000256" key="8">
    <source>
        <dbReference type="ARBA" id="ARBA00022692"/>
    </source>
</evidence>
<dbReference type="PIRSF" id="PIRSF002764">
    <property type="entry name" value="CcmB"/>
    <property type="match status" value="1"/>
</dbReference>
<dbReference type="NCBIfam" id="TIGR01190">
    <property type="entry name" value="ccmB"/>
    <property type="match status" value="1"/>
</dbReference>
<evidence type="ECO:0000256" key="5">
    <source>
        <dbReference type="ARBA" id="ARBA00022448"/>
    </source>
</evidence>
<protein>
    <recommendedName>
        <fullName evidence="4 12">Heme exporter protein B</fullName>
    </recommendedName>
</protein>
<dbReference type="Proteomes" id="UP000294599">
    <property type="component" value="Unassembled WGS sequence"/>
</dbReference>
<evidence type="ECO:0000256" key="7">
    <source>
        <dbReference type="ARBA" id="ARBA00022519"/>
    </source>
</evidence>
<dbReference type="GO" id="GO:0017004">
    <property type="term" value="P:cytochrome complex assembly"/>
    <property type="evidence" value="ECO:0007669"/>
    <property type="project" value="UniProtKB-KW"/>
</dbReference>
<reference evidence="14 15" key="1">
    <citation type="submission" date="2019-03" db="EMBL/GenBank/DDBJ databases">
        <title>Genomic Encyclopedia of Type Strains, Phase IV (KMG-IV): sequencing the most valuable type-strain genomes for metagenomic binning, comparative biology and taxonomic classification.</title>
        <authorList>
            <person name="Goeker M."/>
        </authorList>
    </citation>
    <scope>NUCLEOTIDE SEQUENCE [LARGE SCALE GENOMIC DNA]</scope>
    <source>
        <strain evidence="14 15">DSM 21944</strain>
    </source>
</reference>
<dbReference type="GO" id="GO:0015232">
    <property type="term" value="F:heme transmembrane transporter activity"/>
    <property type="evidence" value="ECO:0007669"/>
    <property type="project" value="InterPro"/>
</dbReference>
<dbReference type="InterPro" id="IPR026031">
    <property type="entry name" value="Cyt_c_CcmB_bac"/>
</dbReference>
<keyword evidence="8 13" id="KW-0812">Transmembrane</keyword>
<keyword evidence="15" id="KW-1185">Reference proteome</keyword>
<dbReference type="GO" id="GO:0005886">
    <property type="term" value="C:plasma membrane"/>
    <property type="evidence" value="ECO:0007669"/>
    <property type="project" value="UniProtKB-SubCell"/>
</dbReference>